<dbReference type="EMBL" id="WMBA01000035">
    <property type="protein sequence ID" value="MTD56502.1"/>
    <property type="molecule type" value="Genomic_DNA"/>
</dbReference>
<feature type="compositionally biased region" description="Low complexity" evidence="1">
    <location>
        <begin position="184"/>
        <end position="194"/>
    </location>
</feature>
<feature type="compositionally biased region" description="Pro residues" evidence="1">
    <location>
        <begin position="201"/>
        <end position="218"/>
    </location>
</feature>
<feature type="compositionally biased region" description="Basic residues" evidence="1">
    <location>
        <begin position="172"/>
        <end position="183"/>
    </location>
</feature>
<dbReference type="AlphaFoldDB" id="A0A6N7YX44"/>
<dbReference type="Pfam" id="PF08751">
    <property type="entry name" value="TrwC"/>
    <property type="match status" value="1"/>
</dbReference>
<gene>
    <name evidence="3" type="ORF">GKO32_21360</name>
</gene>
<name>A0A6N7YX44_9PSEU</name>
<evidence type="ECO:0000256" key="1">
    <source>
        <dbReference type="SAM" id="MobiDB-lite"/>
    </source>
</evidence>
<evidence type="ECO:0000313" key="3">
    <source>
        <dbReference type="EMBL" id="MTD56502.1"/>
    </source>
</evidence>
<proteinExistence type="predicted"/>
<keyword evidence="4" id="KW-1185">Reference proteome</keyword>
<feature type="region of interest" description="Disordered" evidence="1">
    <location>
        <begin position="161"/>
        <end position="258"/>
    </location>
</feature>
<dbReference type="Proteomes" id="UP000440096">
    <property type="component" value="Unassembled WGS sequence"/>
</dbReference>
<sequence length="258" mass="28274">MLWYVVVWRSVVVAPGQRGRQVVLDDAQRADQDAAWAGNRAVLDYLSEHAGYSRVGHHGGAAGRFIDAHDLVVASFFQHDSRNHDPQLHMHNAILNRVEGSDGLWRTLHGRALYLHRGAAAAVGERTTQEHLVRALGVRFASHPDGKAREVVGISPQVMKAVHPQGAERSPARPRRWSRRSRRSAAASRIRWSWTGCNGRPPSPPARPGPTTVKPPRPGSSAGTGSCVRRSPTDSPAWPATFRPSRTSSPKRPNGHGR</sequence>
<accession>A0A6N7YX44</accession>
<reference evidence="3 4" key="1">
    <citation type="submission" date="2019-11" db="EMBL/GenBank/DDBJ databases">
        <title>Draft genome of Amycolatopsis RM579.</title>
        <authorList>
            <person name="Duangmal K."/>
            <person name="Mingma R."/>
        </authorList>
    </citation>
    <scope>NUCLEOTIDE SEQUENCE [LARGE SCALE GENOMIC DNA]</scope>
    <source>
        <strain evidence="3 4">RM579</strain>
    </source>
</reference>
<dbReference type="InterPro" id="IPR014862">
    <property type="entry name" value="TrwC"/>
</dbReference>
<comment type="caution">
    <text evidence="3">The sequence shown here is derived from an EMBL/GenBank/DDBJ whole genome shotgun (WGS) entry which is preliminary data.</text>
</comment>
<evidence type="ECO:0000313" key="4">
    <source>
        <dbReference type="Proteomes" id="UP000440096"/>
    </source>
</evidence>
<feature type="domain" description="TrwC relaxase" evidence="2">
    <location>
        <begin position="28"/>
        <end position="162"/>
    </location>
</feature>
<protein>
    <submittedName>
        <fullName evidence="3">Relaxase domain-containing protein</fullName>
    </submittedName>
</protein>
<organism evidence="3 4">
    <name type="scientific">Amycolatopsis pithecellobii</name>
    <dbReference type="NCBI Taxonomy" id="664692"/>
    <lineage>
        <taxon>Bacteria</taxon>
        <taxon>Bacillati</taxon>
        <taxon>Actinomycetota</taxon>
        <taxon>Actinomycetes</taxon>
        <taxon>Pseudonocardiales</taxon>
        <taxon>Pseudonocardiaceae</taxon>
        <taxon>Amycolatopsis</taxon>
    </lineage>
</organism>
<dbReference type="SUPFAM" id="SSF55464">
    <property type="entry name" value="Origin of replication-binding domain, RBD-like"/>
    <property type="match status" value="1"/>
</dbReference>
<dbReference type="OrthoDB" id="4524286at2"/>
<evidence type="ECO:0000259" key="2">
    <source>
        <dbReference type="Pfam" id="PF08751"/>
    </source>
</evidence>